<evidence type="ECO:0000256" key="5">
    <source>
        <dbReference type="ARBA" id="ARBA00022694"/>
    </source>
</evidence>
<dbReference type="GO" id="GO:0005634">
    <property type="term" value="C:nucleus"/>
    <property type="evidence" value="ECO:0007669"/>
    <property type="project" value="TreeGrafter"/>
</dbReference>
<dbReference type="AlphaFoldDB" id="A0A084B1J7"/>
<dbReference type="GO" id="GO:0160104">
    <property type="term" value="F:tRNA (guanine(26)-N2)-dimethyltransferase activity"/>
    <property type="evidence" value="ECO:0007669"/>
    <property type="project" value="UniProtKB-UniRule"/>
</dbReference>
<feature type="compositionally biased region" description="Acidic residues" evidence="10">
    <location>
        <begin position="557"/>
        <end position="566"/>
    </location>
</feature>
<name>A0A084B1J7_STACB</name>
<evidence type="ECO:0000256" key="2">
    <source>
        <dbReference type="ARBA" id="ARBA00022603"/>
    </source>
</evidence>
<keyword evidence="6 9" id="KW-0694">RNA-binding</keyword>
<dbReference type="NCBIfam" id="TIGR00308">
    <property type="entry name" value="TRM1"/>
    <property type="match status" value="1"/>
</dbReference>
<feature type="region of interest" description="Disordered" evidence="10">
    <location>
        <begin position="552"/>
        <end position="598"/>
    </location>
</feature>
<dbReference type="Gene3D" id="3.40.50.150">
    <property type="entry name" value="Vaccinia Virus protein VP39"/>
    <property type="match status" value="1"/>
</dbReference>
<gene>
    <name evidence="11" type="ORF">S7711_05687</name>
</gene>
<dbReference type="PROSITE" id="PS51626">
    <property type="entry name" value="SAM_MT_TRM1"/>
    <property type="match status" value="1"/>
</dbReference>
<dbReference type="EMBL" id="KL648298">
    <property type="protein sequence ID" value="KEY71426.1"/>
    <property type="molecule type" value="Genomic_DNA"/>
</dbReference>
<evidence type="ECO:0000256" key="7">
    <source>
        <dbReference type="ARBA" id="ARBA00039099"/>
    </source>
</evidence>
<dbReference type="Pfam" id="PF02005">
    <property type="entry name" value="TRM"/>
    <property type="match status" value="2"/>
</dbReference>
<keyword evidence="3 9" id="KW-0808">Transferase</keyword>
<dbReference type="HOGENOM" id="CLU_010862_2_0_1"/>
<keyword evidence="12" id="KW-1185">Reference proteome</keyword>
<keyword evidence="4 9" id="KW-0949">S-adenosyl-L-methionine</keyword>
<dbReference type="InterPro" id="IPR029063">
    <property type="entry name" value="SAM-dependent_MTases_sf"/>
</dbReference>
<evidence type="ECO:0000256" key="10">
    <source>
        <dbReference type="SAM" id="MobiDB-lite"/>
    </source>
</evidence>
<sequence>MSAPTVPVDIVRKDGSDYRAIKEGKATILVPHGAKIGEDRKEVQQVFYNPIQQYNRDLSVLAIKAYGEQRSEEREQARRLRNQKLALKNAKKRKREHEPTPDELPAELGPKVEVTNAPEEPPVQDSSKATHPFKIFDALSASGLRALRYAHELPFVTEVVANDLSESAAKTIQFNVAHNGLEDKIKVTNEDALAYLYRNIADGLSKRDRRGEPIKGNQFDVIDLDPYGTAAPFFDAAVQAVRQDGGLLCITCTDSALWAGHSYCEKTFALYGGIPVHGGFTHEAGLRLILNAVATSAARYGLTIEPQLSLSIDFYTKLFVKVTKSQHAVKFLASKTMLLYNCDAGCGSWYTQPLMKAKETPNKNGTGTFFKHVMAQGPGSDRKCDHCGWRMHVNGPMYAGHIHSQDFVKRMLKQIPEADPATYGTLKRLEGMLQTVLDEYIPSQEQQEHGEPLEGDLALAECDRTPFYIHPSRLAKTLACPIPPFNTLRGAILHLGYQAGRSHCSPGSIKTDAPWSVIWHIMTEWIRQKAPLKPGRVKPSLARWKILNDAGLIPEPEAGEEDEKAEEGEKKDRVEEEGDQVMEDGLDESAGAKSNEASNTYPSLASKLLFNSELEHKGRLSKGPKISRYQQNPTANWGPLTKASRH</sequence>
<dbReference type="CDD" id="cd02440">
    <property type="entry name" value="AdoMet_MTases"/>
    <property type="match status" value="1"/>
</dbReference>
<reference evidence="11 12" key="1">
    <citation type="journal article" date="2014" name="BMC Genomics">
        <title>Comparative genome sequencing reveals chemotype-specific gene clusters in the toxigenic black mold Stachybotrys.</title>
        <authorList>
            <person name="Semeiks J."/>
            <person name="Borek D."/>
            <person name="Otwinowski Z."/>
            <person name="Grishin N.V."/>
        </authorList>
    </citation>
    <scope>NUCLEOTIDE SEQUENCE [LARGE SCALE GENOMIC DNA]</scope>
    <source>
        <strain evidence="12">CBS 109288 / IBT 7711</strain>
    </source>
</reference>
<dbReference type="GO" id="GO:0000049">
    <property type="term" value="F:tRNA binding"/>
    <property type="evidence" value="ECO:0007669"/>
    <property type="project" value="UniProtKB-UniRule"/>
</dbReference>
<accession>A0A084B1J7</accession>
<keyword evidence="5 9" id="KW-0819">tRNA processing</keyword>
<dbReference type="SUPFAM" id="SSF53335">
    <property type="entry name" value="S-adenosyl-L-methionine-dependent methyltransferases"/>
    <property type="match status" value="1"/>
</dbReference>
<dbReference type="GO" id="GO:0002940">
    <property type="term" value="P:tRNA N2-guanine methylation"/>
    <property type="evidence" value="ECO:0007669"/>
    <property type="project" value="TreeGrafter"/>
</dbReference>
<feature type="region of interest" description="Disordered" evidence="10">
    <location>
        <begin position="619"/>
        <end position="646"/>
    </location>
</feature>
<comment type="similarity">
    <text evidence="9">Belongs to the class I-like SAM-binding methyltransferase superfamily. Trm1 family.</text>
</comment>
<dbReference type="PANTHER" id="PTHR10631">
    <property type="entry name" value="N 2 ,N 2 -DIMETHYLGUANOSINE TRNA METHYLTRANSFERASE"/>
    <property type="match status" value="1"/>
</dbReference>
<dbReference type="EC" id="2.1.1.216" evidence="7 9"/>
<evidence type="ECO:0000256" key="6">
    <source>
        <dbReference type="ARBA" id="ARBA00022884"/>
    </source>
</evidence>
<feature type="region of interest" description="Disordered" evidence="10">
    <location>
        <begin position="85"/>
        <end position="129"/>
    </location>
</feature>
<keyword evidence="2 9" id="KW-0489">Methyltransferase</keyword>
<feature type="compositionally biased region" description="Acidic residues" evidence="10">
    <location>
        <begin position="575"/>
        <end position="587"/>
    </location>
</feature>
<dbReference type="PANTHER" id="PTHR10631:SF3">
    <property type="entry name" value="TRNA (GUANINE(26)-N(2))-DIMETHYLTRANSFERASE"/>
    <property type="match status" value="1"/>
</dbReference>
<comment type="catalytic activity">
    <reaction evidence="8 9">
        <text>guanosine(26) in tRNA + 2 S-adenosyl-L-methionine = N(2)-dimethylguanosine(26) in tRNA + 2 S-adenosyl-L-homocysteine + 2 H(+)</text>
        <dbReference type="Rhea" id="RHEA:43140"/>
        <dbReference type="Rhea" id="RHEA-COMP:10359"/>
        <dbReference type="Rhea" id="RHEA-COMP:10360"/>
        <dbReference type="ChEBI" id="CHEBI:15378"/>
        <dbReference type="ChEBI" id="CHEBI:57856"/>
        <dbReference type="ChEBI" id="CHEBI:59789"/>
        <dbReference type="ChEBI" id="CHEBI:74269"/>
        <dbReference type="ChEBI" id="CHEBI:74513"/>
        <dbReference type="EC" id="2.1.1.216"/>
    </reaction>
</comment>
<keyword evidence="1 9" id="KW-0820">tRNA-binding</keyword>
<evidence type="ECO:0000256" key="1">
    <source>
        <dbReference type="ARBA" id="ARBA00022555"/>
    </source>
</evidence>
<dbReference type="Proteomes" id="UP000028045">
    <property type="component" value="Unassembled WGS sequence"/>
</dbReference>
<dbReference type="Gene3D" id="3.30.56.70">
    <property type="entry name" value="N2,N2-dimethylguanosine tRNA methyltransferase, C-terminal domain"/>
    <property type="match status" value="1"/>
</dbReference>
<dbReference type="InterPro" id="IPR042296">
    <property type="entry name" value="tRNA_met_Trm1_C"/>
</dbReference>
<dbReference type="InterPro" id="IPR002905">
    <property type="entry name" value="Trm1"/>
</dbReference>
<evidence type="ECO:0000313" key="11">
    <source>
        <dbReference type="EMBL" id="KEY71426.1"/>
    </source>
</evidence>
<organism evidence="11 12">
    <name type="scientific">Stachybotrys chartarum (strain CBS 109288 / IBT 7711)</name>
    <name type="common">Toxic black mold</name>
    <name type="synonym">Stilbospora chartarum</name>
    <dbReference type="NCBI Taxonomy" id="1280523"/>
    <lineage>
        <taxon>Eukaryota</taxon>
        <taxon>Fungi</taxon>
        <taxon>Dikarya</taxon>
        <taxon>Ascomycota</taxon>
        <taxon>Pezizomycotina</taxon>
        <taxon>Sordariomycetes</taxon>
        <taxon>Hypocreomycetidae</taxon>
        <taxon>Hypocreales</taxon>
        <taxon>Stachybotryaceae</taxon>
        <taxon>Stachybotrys</taxon>
    </lineage>
</organism>
<protein>
    <recommendedName>
        <fullName evidence="7 9">tRNA (guanine(26)-N(2))-dimethyltransferase</fullName>
        <ecNumber evidence="7 9">2.1.1.216</ecNumber>
    </recommendedName>
</protein>
<dbReference type="OrthoDB" id="6349953at2759"/>
<evidence type="ECO:0000256" key="8">
    <source>
        <dbReference type="ARBA" id="ARBA00051897"/>
    </source>
</evidence>
<proteinExistence type="inferred from homology"/>
<evidence type="ECO:0000313" key="12">
    <source>
        <dbReference type="Proteomes" id="UP000028045"/>
    </source>
</evidence>
<evidence type="ECO:0000256" key="3">
    <source>
        <dbReference type="ARBA" id="ARBA00022679"/>
    </source>
</evidence>
<dbReference type="FunFam" id="3.30.56.70:FF:000001">
    <property type="entry name" value="tRNA (guanine(26)-N(2))-dimethyltransferase"/>
    <property type="match status" value="1"/>
</dbReference>
<evidence type="ECO:0000256" key="4">
    <source>
        <dbReference type="ARBA" id="ARBA00022691"/>
    </source>
</evidence>
<evidence type="ECO:0000256" key="9">
    <source>
        <dbReference type="PROSITE-ProRule" id="PRU00958"/>
    </source>
</evidence>